<dbReference type="Pfam" id="PF00096">
    <property type="entry name" value="zf-C2H2"/>
    <property type="match status" value="1"/>
</dbReference>
<reference evidence="10" key="1">
    <citation type="submission" date="2021-05" db="EMBL/GenBank/DDBJ databases">
        <authorList>
            <person name="Alioto T."/>
            <person name="Alioto T."/>
            <person name="Gomez Garrido J."/>
        </authorList>
    </citation>
    <scope>NUCLEOTIDE SEQUENCE</scope>
</reference>
<evidence type="ECO:0000256" key="5">
    <source>
        <dbReference type="ARBA" id="ARBA00022833"/>
    </source>
</evidence>
<dbReference type="InterPro" id="IPR036236">
    <property type="entry name" value="Znf_C2H2_sf"/>
</dbReference>
<evidence type="ECO:0000256" key="6">
    <source>
        <dbReference type="ARBA" id="ARBA00023125"/>
    </source>
</evidence>
<dbReference type="AlphaFoldDB" id="A0A8D8M3N8"/>
<keyword evidence="7" id="KW-0539">Nucleus</keyword>
<dbReference type="EMBL" id="HBUF01050299">
    <property type="protein sequence ID" value="CAG6621484.1"/>
    <property type="molecule type" value="Transcribed_RNA"/>
</dbReference>
<dbReference type="PROSITE" id="PS50157">
    <property type="entry name" value="ZINC_FINGER_C2H2_2"/>
    <property type="match status" value="2"/>
</dbReference>
<feature type="domain" description="C2H2-type" evidence="9">
    <location>
        <begin position="91"/>
        <end position="118"/>
    </location>
</feature>
<sequence length="151" mass="17754">MIWEKRTFSAEPLDLEDEQYGDENESVFICNFCDVALTGNMDVMLTHCNVCTARPRPSLSFKYLCFVCEYNTYYRESMRKHIRTHLGAKPFKCYMCDYSAAQKSTLKRHIIRHKGENPFSCSLCDFVSKRCYMLTKHIKDKHGDWSTTVDM</sequence>
<evidence type="ECO:0000256" key="1">
    <source>
        <dbReference type="ARBA" id="ARBA00004123"/>
    </source>
</evidence>
<dbReference type="GO" id="GO:0008270">
    <property type="term" value="F:zinc ion binding"/>
    <property type="evidence" value="ECO:0007669"/>
    <property type="project" value="UniProtKB-KW"/>
</dbReference>
<evidence type="ECO:0000313" key="10">
    <source>
        <dbReference type="EMBL" id="CAG6621484.1"/>
    </source>
</evidence>
<protein>
    <submittedName>
        <fullName evidence="10">RE1-silencing transcription factor</fullName>
    </submittedName>
</protein>
<proteinExistence type="predicted"/>
<evidence type="ECO:0000259" key="9">
    <source>
        <dbReference type="PROSITE" id="PS50157"/>
    </source>
</evidence>
<keyword evidence="5" id="KW-0862">Zinc</keyword>
<dbReference type="FunFam" id="3.30.160.60:FF:000604">
    <property type="entry name" value="Histone H4 transcription factor-like Protein"/>
    <property type="match status" value="1"/>
</dbReference>
<dbReference type="InterPro" id="IPR013087">
    <property type="entry name" value="Znf_C2H2_type"/>
</dbReference>
<evidence type="ECO:0000256" key="2">
    <source>
        <dbReference type="ARBA" id="ARBA00022723"/>
    </source>
</evidence>
<dbReference type="Gene3D" id="3.30.160.60">
    <property type="entry name" value="Classic Zinc Finger"/>
    <property type="match status" value="2"/>
</dbReference>
<keyword evidence="6" id="KW-0238">DNA-binding</keyword>
<feature type="domain" description="C2H2-type" evidence="9">
    <location>
        <begin position="63"/>
        <end position="90"/>
    </location>
</feature>
<comment type="subcellular location">
    <subcellularLocation>
        <location evidence="1">Nucleus</location>
    </subcellularLocation>
</comment>
<organism evidence="10">
    <name type="scientific">Cacopsylla melanoneura</name>
    <dbReference type="NCBI Taxonomy" id="428564"/>
    <lineage>
        <taxon>Eukaryota</taxon>
        <taxon>Metazoa</taxon>
        <taxon>Ecdysozoa</taxon>
        <taxon>Arthropoda</taxon>
        <taxon>Hexapoda</taxon>
        <taxon>Insecta</taxon>
        <taxon>Pterygota</taxon>
        <taxon>Neoptera</taxon>
        <taxon>Paraneoptera</taxon>
        <taxon>Hemiptera</taxon>
        <taxon>Sternorrhyncha</taxon>
        <taxon>Psylloidea</taxon>
        <taxon>Psyllidae</taxon>
        <taxon>Psyllinae</taxon>
        <taxon>Cacopsylla</taxon>
    </lineage>
</organism>
<dbReference type="PANTHER" id="PTHR24392:SF31">
    <property type="entry name" value="C2H2-TYPE DOMAIN-CONTAINING PROTEIN"/>
    <property type="match status" value="1"/>
</dbReference>
<keyword evidence="2" id="KW-0479">Metal-binding</keyword>
<dbReference type="SUPFAM" id="SSF57667">
    <property type="entry name" value="beta-beta-alpha zinc fingers"/>
    <property type="match status" value="2"/>
</dbReference>
<keyword evidence="4 8" id="KW-0863">Zinc-finger</keyword>
<keyword evidence="3" id="KW-0677">Repeat</keyword>
<evidence type="ECO:0000256" key="3">
    <source>
        <dbReference type="ARBA" id="ARBA00022737"/>
    </source>
</evidence>
<evidence type="ECO:0000256" key="7">
    <source>
        <dbReference type="ARBA" id="ARBA00023242"/>
    </source>
</evidence>
<evidence type="ECO:0000256" key="8">
    <source>
        <dbReference type="PROSITE-ProRule" id="PRU00042"/>
    </source>
</evidence>
<evidence type="ECO:0000256" key="4">
    <source>
        <dbReference type="ARBA" id="ARBA00022771"/>
    </source>
</evidence>
<dbReference type="GO" id="GO:0003677">
    <property type="term" value="F:DNA binding"/>
    <property type="evidence" value="ECO:0007669"/>
    <property type="project" value="UniProtKB-KW"/>
</dbReference>
<name>A0A8D8M3N8_9HEMI</name>
<dbReference type="PANTHER" id="PTHR24392">
    <property type="entry name" value="ZINC FINGER PROTEIN"/>
    <property type="match status" value="1"/>
</dbReference>
<dbReference type="SMART" id="SM00355">
    <property type="entry name" value="ZnF_C2H2"/>
    <property type="match status" value="3"/>
</dbReference>
<accession>A0A8D8M3N8</accession>
<dbReference type="GO" id="GO:0005634">
    <property type="term" value="C:nucleus"/>
    <property type="evidence" value="ECO:0007669"/>
    <property type="project" value="UniProtKB-SubCell"/>
</dbReference>